<name>A0ABX1GJE5_9GAMM</name>
<dbReference type="Proteomes" id="UP000765845">
    <property type="component" value="Unassembled WGS sequence"/>
</dbReference>
<evidence type="ECO:0008006" key="3">
    <source>
        <dbReference type="Google" id="ProtNLM"/>
    </source>
</evidence>
<organism evidence="1 2">
    <name type="scientific">Spongiibacter thalassae</name>
    <dbReference type="NCBI Taxonomy" id="2721624"/>
    <lineage>
        <taxon>Bacteria</taxon>
        <taxon>Pseudomonadati</taxon>
        <taxon>Pseudomonadota</taxon>
        <taxon>Gammaproteobacteria</taxon>
        <taxon>Cellvibrionales</taxon>
        <taxon>Spongiibacteraceae</taxon>
        <taxon>Spongiibacter</taxon>
    </lineage>
</organism>
<keyword evidence="2" id="KW-1185">Reference proteome</keyword>
<protein>
    <recommendedName>
        <fullName evidence="3">RES domain protein</fullName>
    </recommendedName>
</protein>
<proteinExistence type="predicted"/>
<dbReference type="RefSeq" id="WP_168451107.1">
    <property type="nucleotide sequence ID" value="NZ_JAAWWK010000005.1"/>
</dbReference>
<sequence length="175" mass="20253">MQRTSNLEDSRSDDQLDHWHWEPFSRHMTLSRKGKTCRYFLPNKPDIPAGEHVPLSPFECRLADVIRDPLGAYFQSSPDLKIMEIMIRLRWVRPRNIKEFATLPSAKILVFPSEITTLSVAKFGNLGDENSDVFVVEESRNQHHSVVFLQPWKQIDALSFLNVPSRCIHSVEVPQ</sequence>
<comment type="caution">
    <text evidence="1">The sequence shown here is derived from an EMBL/GenBank/DDBJ whole genome shotgun (WGS) entry which is preliminary data.</text>
</comment>
<dbReference type="EMBL" id="JAAWWK010000005">
    <property type="protein sequence ID" value="NKI18577.1"/>
    <property type="molecule type" value="Genomic_DNA"/>
</dbReference>
<evidence type="ECO:0000313" key="1">
    <source>
        <dbReference type="EMBL" id="NKI18577.1"/>
    </source>
</evidence>
<evidence type="ECO:0000313" key="2">
    <source>
        <dbReference type="Proteomes" id="UP000765845"/>
    </source>
</evidence>
<gene>
    <name evidence="1" type="ORF">HCU74_14265</name>
</gene>
<accession>A0ABX1GJE5</accession>
<reference evidence="1 2" key="1">
    <citation type="submission" date="2020-04" db="EMBL/GenBank/DDBJ databases">
        <authorList>
            <person name="Yoon J."/>
        </authorList>
    </citation>
    <scope>NUCLEOTIDE SEQUENCE [LARGE SCALE GENOMIC DNA]</scope>
    <source>
        <strain evidence="1 2">KMU-166</strain>
    </source>
</reference>